<dbReference type="Proteomes" id="UP000789595">
    <property type="component" value="Unassembled WGS sequence"/>
</dbReference>
<accession>A0A8J2WVI7</accession>
<name>A0A8J2WVI7_9STRA</name>
<evidence type="ECO:0000313" key="2">
    <source>
        <dbReference type="Proteomes" id="UP000789595"/>
    </source>
</evidence>
<keyword evidence="2" id="KW-1185">Reference proteome</keyword>
<proteinExistence type="predicted"/>
<dbReference type="AlphaFoldDB" id="A0A8J2WVI7"/>
<organism evidence="1 2">
    <name type="scientific">Pelagomonas calceolata</name>
    <dbReference type="NCBI Taxonomy" id="35677"/>
    <lineage>
        <taxon>Eukaryota</taxon>
        <taxon>Sar</taxon>
        <taxon>Stramenopiles</taxon>
        <taxon>Ochrophyta</taxon>
        <taxon>Pelagophyceae</taxon>
        <taxon>Pelagomonadales</taxon>
        <taxon>Pelagomonadaceae</taxon>
        <taxon>Pelagomonas</taxon>
    </lineage>
</organism>
<protein>
    <submittedName>
        <fullName evidence="1">Uncharacterized protein</fullName>
    </submittedName>
</protein>
<sequence>MSIAWRAILVAGLAAGEEATLASLTGLFQREPERAAALVATARTRAINQSRHSEGHETYFRQRRRVEAAVGDYRFYVHTGGAFDAITTALFADANRNVLDRAVPRGTDK</sequence>
<gene>
    <name evidence="1" type="ORF">PECAL_2P32070</name>
</gene>
<dbReference type="EMBL" id="CAKKNE010000002">
    <property type="protein sequence ID" value="CAH0370057.1"/>
    <property type="molecule type" value="Genomic_DNA"/>
</dbReference>
<comment type="caution">
    <text evidence="1">The sequence shown here is derived from an EMBL/GenBank/DDBJ whole genome shotgun (WGS) entry which is preliminary data.</text>
</comment>
<reference evidence="1" key="1">
    <citation type="submission" date="2021-11" db="EMBL/GenBank/DDBJ databases">
        <authorList>
            <consortium name="Genoscope - CEA"/>
            <person name="William W."/>
        </authorList>
    </citation>
    <scope>NUCLEOTIDE SEQUENCE</scope>
</reference>
<evidence type="ECO:0000313" key="1">
    <source>
        <dbReference type="EMBL" id="CAH0370057.1"/>
    </source>
</evidence>